<protein>
    <recommendedName>
        <fullName evidence="5">Protein DETOXIFICATION 27-like</fullName>
    </recommendedName>
</protein>
<dbReference type="GO" id="GO:0015297">
    <property type="term" value="F:antiporter activity"/>
    <property type="evidence" value="ECO:0007669"/>
    <property type="project" value="InterPro"/>
</dbReference>
<dbReference type="GO" id="GO:0016020">
    <property type="term" value="C:membrane"/>
    <property type="evidence" value="ECO:0007669"/>
    <property type="project" value="InterPro"/>
</dbReference>
<feature type="transmembrane region" description="Helical" evidence="2">
    <location>
        <begin position="128"/>
        <end position="152"/>
    </location>
</feature>
<evidence type="ECO:0000313" key="3">
    <source>
        <dbReference type="EMBL" id="PKI45595.1"/>
    </source>
</evidence>
<comment type="caution">
    <text evidence="3">The sequence shown here is derived from an EMBL/GenBank/DDBJ whole genome shotgun (WGS) entry which is preliminary data.</text>
</comment>
<dbReference type="Pfam" id="PF01554">
    <property type="entry name" value="MatE"/>
    <property type="match status" value="1"/>
</dbReference>
<evidence type="ECO:0000313" key="4">
    <source>
        <dbReference type="Proteomes" id="UP000233551"/>
    </source>
</evidence>
<feature type="transmembrane region" description="Helical" evidence="2">
    <location>
        <begin position="46"/>
        <end position="71"/>
    </location>
</feature>
<dbReference type="InterPro" id="IPR002528">
    <property type="entry name" value="MATE_fam"/>
</dbReference>
<feature type="transmembrane region" description="Helical" evidence="2">
    <location>
        <begin position="83"/>
        <end position="107"/>
    </location>
</feature>
<keyword evidence="2" id="KW-0812">Transmembrane</keyword>
<dbReference type="AlphaFoldDB" id="A0A2I0INL7"/>
<feature type="transmembrane region" description="Helical" evidence="2">
    <location>
        <begin position="164"/>
        <end position="188"/>
    </location>
</feature>
<evidence type="ECO:0008006" key="5">
    <source>
        <dbReference type="Google" id="ProtNLM"/>
    </source>
</evidence>
<keyword evidence="4" id="KW-1185">Reference proteome</keyword>
<dbReference type="STRING" id="22663.A0A2I0INL7"/>
<accession>A0A2I0INL7</accession>
<dbReference type="PANTHER" id="PTHR11206">
    <property type="entry name" value="MULTIDRUG RESISTANCE PROTEIN"/>
    <property type="match status" value="1"/>
</dbReference>
<evidence type="ECO:0000256" key="1">
    <source>
        <dbReference type="ARBA" id="ARBA00010199"/>
    </source>
</evidence>
<keyword evidence="2" id="KW-1133">Transmembrane helix</keyword>
<name>A0A2I0INL7_PUNGR</name>
<organism evidence="3 4">
    <name type="scientific">Punica granatum</name>
    <name type="common">Pomegranate</name>
    <dbReference type="NCBI Taxonomy" id="22663"/>
    <lineage>
        <taxon>Eukaryota</taxon>
        <taxon>Viridiplantae</taxon>
        <taxon>Streptophyta</taxon>
        <taxon>Embryophyta</taxon>
        <taxon>Tracheophyta</taxon>
        <taxon>Spermatophyta</taxon>
        <taxon>Magnoliopsida</taxon>
        <taxon>eudicotyledons</taxon>
        <taxon>Gunneridae</taxon>
        <taxon>Pentapetalae</taxon>
        <taxon>rosids</taxon>
        <taxon>malvids</taxon>
        <taxon>Myrtales</taxon>
        <taxon>Lythraceae</taxon>
        <taxon>Punica</taxon>
    </lineage>
</organism>
<dbReference type="EMBL" id="PGOL01002702">
    <property type="protein sequence ID" value="PKI45595.1"/>
    <property type="molecule type" value="Genomic_DNA"/>
</dbReference>
<comment type="similarity">
    <text evidence="1">Belongs to the multi antimicrobial extrusion (MATE) (TC 2.A.66.1) family.</text>
</comment>
<dbReference type="GO" id="GO:0042910">
    <property type="term" value="F:xenobiotic transmembrane transporter activity"/>
    <property type="evidence" value="ECO:0007669"/>
    <property type="project" value="InterPro"/>
</dbReference>
<proteinExistence type="inferred from homology"/>
<feature type="transmembrane region" description="Helical" evidence="2">
    <location>
        <begin position="200"/>
        <end position="222"/>
    </location>
</feature>
<sequence length="248" mass="27362">MVRSNINEEKGRADGVLNQPLLRSRAEEEETAAGLGRKVWTETKKLWHILGPAIFTRVATYTMSVAIQVFAGHLGEVELAAASIANTVILGFNFSLVLGMASALETLCGQAFGAKRYHMLGIYMQRSFIVLLLCCFLLLPSYMFAAPLLRLLGQPEDSQLKTIIMAWVSLVALVVNLATSWLFVYVFDFGVIGLSVSLDLAWWVMVFGLYVYVSCGACPLTWTGWSVEAFSGLWEFIKLSAASGVMLW</sequence>
<gene>
    <name evidence="3" type="ORF">CRG98_033911</name>
</gene>
<reference evidence="3 4" key="1">
    <citation type="submission" date="2017-11" db="EMBL/GenBank/DDBJ databases">
        <title>De-novo sequencing of pomegranate (Punica granatum L.) genome.</title>
        <authorList>
            <person name="Akparov Z."/>
            <person name="Amiraslanov A."/>
            <person name="Hajiyeva S."/>
            <person name="Abbasov M."/>
            <person name="Kaur K."/>
            <person name="Hamwieh A."/>
            <person name="Solovyev V."/>
            <person name="Salamov A."/>
            <person name="Braich B."/>
            <person name="Kosarev P."/>
            <person name="Mahmoud A."/>
            <person name="Hajiyev E."/>
            <person name="Babayeva S."/>
            <person name="Izzatullayeva V."/>
            <person name="Mammadov A."/>
            <person name="Mammadov A."/>
            <person name="Sharifova S."/>
            <person name="Ojaghi J."/>
            <person name="Eynullazada K."/>
            <person name="Bayramov B."/>
            <person name="Abdulazimova A."/>
            <person name="Shahmuradov I."/>
        </authorList>
    </citation>
    <scope>NUCLEOTIDE SEQUENCE [LARGE SCALE GENOMIC DNA]</scope>
    <source>
        <strain evidence="4">cv. AG2017</strain>
        <tissue evidence="3">Leaf</tissue>
    </source>
</reference>
<keyword evidence="2" id="KW-0472">Membrane</keyword>
<dbReference type="Proteomes" id="UP000233551">
    <property type="component" value="Unassembled WGS sequence"/>
</dbReference>
<evidence type="ECO:0000256" key="2">
    <source>
        <dbReference type="SAM" id="Phobius"/>
    </source>
</evidence>